<gene>
    <name evidence="2" type="ORF">AGR7C_Lc110002</name>
</gene>
<keyword evidence="1" id="KW-0472">Membrane</keyword>
<sequence length="56" mass="6088">MLSSVIDAPGVKARITVHLETPAAVATSFAVALLVVSRLRIVPPTKIERTFHFGFR</sequence>
<name>A0A1S7R132_9HYPH</name>
<dbReference type="Proteomes" id="UP000191987">
    <property type="component" value="Unassembled WGS sequence"/>
</dbReference>
<protein>
    <submittedName>
        <fullName evidence="2">Uncharacterized protein</fullName>
    </submittedName>
</protein>
<keyword evidence="1" id="KW-1133">Transmembrane helix</keyword>
<reference evidence="2 3" key="1">
    <citation type="submission" date="2016-01" db="EMBL/GenBank/DDBJ databases">
        <authorList>
            <person name="Oliw E.H."/>
        </authorList>
    </citation>
    <scope>NUCLEOTIDE SEQUENCE [LARGE SCALE GENOMIC DNA]</scope>
    <source>
        <strain evidence="2 3">Zutra 3-1</strain>
    </source>
</reference>
<accession>A0A1S7R132</accession>
<evidence type="ECO:0000313" key="3">
    <source>
        <dbReference type="Proteomes" id="UP000191987"/>
    </source>
</evidence>
<dbReference type="EMBL" id="FBWG01000029">
    <property type="protein sequence ID" value="CUX45091.1"/>
    <property type="molecule type" value="Genomic_DNA"/>
</dbReference>
<dbReference type="AlphaFoldDB" id="A0A1S7R132"/>
<evidence type="ECO:0000256" key="1">
    <source>
        <dbReference type="SAM" id="Phobius"/>
    </source>
</evidence>
<proteinExistence type="predicted"/>
<organism evidence="2 3">
    <name type="scientific">Agrobacterium deltaense Zutra 3/1</name>
    <dbReference type="NCBI Taxonomy" id="1183427"/>
    <lineage>
        <taxon>Bacteria</taxon>
        <taxon>Pseudomonadati</taxon>
        <taxon>Pseudomonadota</taxon>
        <taxon>Alphaproteobacteria</taxon>
        <taxon>Hyphomicrobiales</taxon>
        <taxon>Rhizobiaceae</taxon>
        <taxon>Rhizobium/Agrobacterium group</taxon>
        <taxon>Agrobacterium</taxon>
    </lineage>
</organism>
<keyword evidence="1" id="KW-0812">Transmembrane</keyword>
<feature type="transmembrane region" description="Helical" evidence="1">
    <location>
        <begin position="23"/>
        <end position="41"/>
    </location>
</feature>
<evidence type="ECO:0000313" key="2">
    <source>
        <dbReference type="EMBL" id="CUX45091.1"/>
    </source>
</evidence>